<sequence length="188" mass="22030">MKLLLTFTYGVSLQDWYNNGLLSREVSLYKRLSDKGVHINFLTFGDKKDLIHTNSLGKIKVIPIKKFLSSNIPKLHFIKSLFLPLKLRDEFNGVDIIKTNQLSGSWISCIAKLLFRKKLIIRGGFEKLNRQILFYKEKGVVNTIKYFIQYILIFIYELIAYKLADGIIFSNLQDINFIILFFKLKKNR</sequence>
<dbReference type="AlphaFoldDB" id="A0A0F9EJY6"/>
<comment type="caution">
    <text evidence="1">The sequence shown here is derived from an EMBL/GenBank/DDBJ whole genome shotgun (WGS) entry which is preliminary data.</text>
</comment>
<gene>
    <name evidence="1" type="ORF">LCGC14_2065120</name>
</gene>
<name>A0A0F9EJY6_9ZZZZ</name>
<dbReference type="EMBL" id="LAZR01024658">
    <property type="protein sequence ID" value="KKL74413.1"/>
    <property type="molecule type" value="Genomic_DNA"/>
</dbReference>
<proteinExistence type="predicted"/>
<protein>
    <recommendedName>
        <fullName evidence="2">Glycosyltransferase subfamily 4-like N-terminal domain-containing protein</fullName>
    </recommendedName>
</protein>
<evidence type="ECO:0008006" key="2">
    <source>
        <dbReference type="Google" id="ProtNLM"/>
    </source>
</evidence>
<accession>A0A0F9EJY6</accession>
<dbReference type="SUPFAM" id="SSF53756">
    <property type="entry name" value="UDP-Glycosyltransferase/glycogen phosphorylase"/>
    <property type="match status" value="1"/>
</dbReference>
<reference evidence="1" key="1">
    <citation type="journal article" date="2015" name="Nature">
        <title>Complex archaea that bridge the gap between prokaryotes and eukaryotes.</title>
        <authorList>
            <person name="Spang A."/>
            <person name="Saw J.H."/>
            <person name="Jorgensen S.L."/>
            <person name="Zaremba-Niedzwiedzka K."/>
            <person name="Martijn J."/>
            <person name="Lind A.E."/>
            <person name="van Eijk R."/>
            <person name="Schleper C."/>
            <person name="Guy L."/>
            <person name="Ettema T.J."/>
        </authorList>
    </citation>
    <scope>NUCLEOTIDE SEQUENCE</scope>
</reference>
<organism evidence="1">
    <name type="scientific">marine sediment metagenome</name>
    <dbReference type="NCBI Taxonomy" id="412755"/>
    <lineage>
        <taxon>unclassified sequences</taxon>
        <taxon>metagenomes</taxon>
        <taxon>ecological metagenomes</taxon>
    </lineage>
</organism>
<evidence type="ECO:0000313" key="1">
    <source>
        <dbReference type="EMBL" id="KKL74413.1"/>
    </source>
</evidence>